<protein>
    <submittedName>
        <fullName evidence="2">Uncharacterized protein</fullName>
    </submittedName>
</protein>
<keyword evidence="1" id="KW-0472">Membrane</keyword>
<evidence type="ECO:0000313" key="3">
    <source>
        <dbReference type="Proteomes" id="UP000325105"/>
    </source>
</evidence>
<comment type="caution">
    <text evidence="2">The sequence shown here is derived from an EMBL/GenBank/DDBJ whole genome shotgun (WGS) entry which is preliminary data.</text>
</comment>
<keyword evidence="1" id="KW-1133">Transmembrane helix</keyword>
<gene>
    <name evidence="2" type="ORF">BC792_11619</name>
</gene>
<keyword evidence="3" id="KW-1185">Reference proteome</keyword>
<dbReference type="OrthoDB" id="7067875at2"/>
<reference evidence="2 3" key="1">
    <citation type="submission" date="2019-07" db="EMBL/GenBank/DDBJ databases">
        <title>Genomic Encyclopedia of Archaeal and Bacterial Type Strains, Phase II (KMG-II): from individual species to whole genera.</title>
        <authorList>
            <person name="Goeker M."/>
        </authorList>
    </citation>
    <scope>NUCLEOTIDE SEQUENCE [LARGE SCALE GENOMIC DNA]</scope>
    <source>
        <strain evidence="2 3">DSM 18850</strain>
    </source>
</reference>
<name>A0A5S5D8J3_9SPHI</name>
<feature type="transmembrane region" description="Helical" evidence="1">
    <location>
        <begin position="51"/>
        <end position="67"/>
    </location>
</feature>
<dbReference type="InterPro" id="IPR012902">
    <property type="entry name" value="N_methyl_site"/>
</dbReference>
<feature type="transmembrane region" description="Helical" evidence="1">
    <location>
        <begin position="200"/>
        <end position="217"/>
    </location>
</feature>
<dbReference type="PROSITE" id="PS00409">
    <property type="entry name" value="PROKAR_NTER_METHYL"/>
    <property type="match status" value="1"/>
</dbReference>
<proteinExistence type="predicted"/>
<feature type="transmembrane region" description="Helical" evidence="1">
    <location>
        <begin position="176"/>
        <end position="194"/>
    </location>
</feature>
<feature type="transmembrane region" description="Helical" evidence="1">
    <location>
        <begin position="12"/>
        <end position="31"/>
    </location>
</feature>
<dbReference type="EMBL" id="VNHX01000016">
    <property type="protein sequence ID" value="TYP92417.1"/>
    <property type="molecule type" value="Genomic_DNA"/>
</dbReference>
<evidence type="ECO:0000256" key="1">
    <source>
        <dbReference type="SAM" id="Phobius"/>
    </source>
</evidence>
<accession>A0A5S5D8J3</accession>
<organism evidence="2 3">
    <name type="scientific">Sphingobacterium allocomposti</name>
    <dbReference type="NCBI Taxonomy" id="415956"/>
    <lineage>
        <taxon>Bacteria</taxon>
        <taxon>Pseudomonadati</taxon>
        <taxon>Bacteroidota</taxon>
        <taxon>Sphingobacteriia</taxon>
        <taxon>Sphingobacteriales</taxon>
        <taxon>Sphingobacteriaceae</taxon>
        <taxon>Sphingobacterium</taxon>
    </lineage>
</organism>
<dbReference type="RefSeq" id="WP_148909249.1">
    <property type="nucleotide sequence ID" value="NZ_VNHX01000016.1"/>
</dbReference>
<dbReference type="AlphaFoldDB" id="A0A5S5D8J3"/>
<evidence type="ECO:0000313" key="2">
    <source>
        <dbReference type="EMBL" id="TYP92417.1"/>
    </source>
</evidence>
<sequence>MLKPTGLSLLEILLLIFTATMVASGIVIANIDIQWFEEVYVVEDGFVENWTVVPLLIAAAYAIYVYRTKRKDAGWRFKLMVGMIALFSLFVAGEEISWGQRLLGHESSAFFREHNAQGETNLHNMVVGGKKINKIVFSQLLVGAVGCYLFVLPFFYRKHREVRQAVDAWGIPVPQFYQTVACCALFLSILLIPSGKNAEILEAGITSLFLLILLFPYNSQLYRATDVL</sequence>
<feature type="transmembrane region" description="Helical" evidence="1">
    <location>
        <begin position="79"/>
        <end position="98"/>
    </location>
</feature>
<feature type="transmembrane region" description="Helical" evidence="1">
    <location>
        <begin position="135"/>
        <end position="156"/>
    </location>
</feature>
<dbReference type="Proteomes" id="UP000325105">
    <property type="component" value="Unassembled WGS sequence"/>
</dbReference>
<keyword evidence="1" id="KW-0812">Transmembrane</keyword>